<feature type="transmembrane region" description="Helical" evidence="5">
    <location>
        <begin position="255"/>
        <end position="274"/>
    </location>
</feature>
<feature type="domain" description="EamA" evidence="6">
    <location>
        <begin position="7"/>
        <end position="125"/>
    </location>
</feature>
<reference evidence="7" key="1">
    <citation type="submission" date="2018-06" db="EMBL/GenBank/DDBJ databases">
        <authorList>
            <person name="Zhirakovskaya E."/>
        </authorList>
    </citation>
    <scope>NUCLEOTIDE SEQUENCE</scope>
</reference>
<keyword evidence="4 5" id="KW-0472">Membrane</keyword>
<feature type="transmembrane region" description="Helical" evidence="5">
    <location>
        <begin position="111"/>
        <end position="129"/>
    </location>
</feature>
<evidence type="ECO:0000256" key="3">
    <source>
        <dbReference type="ARBA" id="ARBA00022989"/>
    </source>
</evidence>
<organism evidence="7">
    <name type="scientific">hydrothermal vent metagenome</name>
    <dbReference type="NCBI Taxonomy" id="652676"/>
    <lineage>
        <taxon>unclassified sequences</taxon>
        <taxon>metagenomes</taxon>
        <taxon>ecological metagenomes</taxon>
    </lineage>
</organism>
<dbReference type="InterPro" id="IPR037185">
    <property type="entry name" value="EmrE-like"/>
</dbReference>
<keyword evidence="2 5" id="KW-0812">Transmembrane</keyword>
<dbReference type="SUPFAM" id="SSF103481">
    <property type="entry name" value="Multidrug resistance efflux transporter EmrE"/>
    <property type="match status" value="2"/>
</dbReference>
<name>A0A3B0RCU9_9ZZZZ</name>
<evidence type="ECO:0000256" key="2">
    <source>
        <dbReference type="ARBA" id="ARBA00022692"/>
    </source>
</evidence>
<accession>A0A3B0RCU9</accession>
<feature type="transmembrane region" description="Helical" evidence="5">
    <location>
        <begin position="141"/>
        <end position="159"/>
    </location>
</feature>
<dbReference type="PANTHER" id="PTHR22911">
    <property type="entry name" value="ACYL-MALONYL CONDENSING ENZYME-RELATED"/>
    <property type="match status" value="1"/>
</dbReference>
<feature type="transmembrane region" description="Helical" evidence="5">
    <location>
        <begin position="61"/>
        <end position="78"/>
    </location>
</feature>
<feature type="transmembrane region" description="Helical" evidence="5">
    <location>
        <begin position="229"/>
        <end position="249"/>
    </location>
</feature>
<evidence type="ECO:0000256" key="4">
    <source>
        <dbReference type="ARBA" id="ARBA00023136"/>
    </source>
</evidence>
<dbReference type="GO" id="GO:0016020">
    <property type="term" value="C:membrane"/>
    <property type="evidence" value="ECO:0007669"/>
    <property type="project" value="UniProtKB-SubCell"/>
</dbReference>
<dbReference type="PANTHER" id="PTHR22911:SF6">
    <property type="entry name" value="SOLUTE CARRIER FAMILY 35 MEMBER G1"/>
    <property type="match status" value="1"/>
</dbReference>
<comment type="subcellular location">
    <subcellularLocation>
        <location evidence="1">Membrane</location>
        <topology evidence="1">Multi-pass membrane protein</topology>
    </subcellularLocation>
</comment>
<evidence type="ECO:0000313" key="7">
    <source>
        <dbReference type="EMBL" id="VAV89799.1"/>
    </source>
</evidence>
<protein>
    <recommendedName>
        <fullName evidence="6">EamA domain-containing protein</fullName>
    </recommendedName>
</protein>
<feature type="domain" description="EamA" evidence="6">
    <location>
        <begin position="141"/>
        <end position="271"/>
    </location>
</feature>
<feature type="transmembrane region" description="Helical" evidence="5">
    <location>
        <begin position="84"/>
        <end position="102"/>
    </location>
</feature>
<feature type="transmembrane region" description="Helical" evidence="5">
    <location>
        <begin position="20"/>
        <end position="41"/>
    </location>
</feature>
<dbReference type="EMBL" id="UOEC01000068">
    <property type="protein sequence ID" value="VAV89799.1"/>
    <property type="molecule type" value="Genomic_DNA"/>
</dbReference>
<sequence length="276" mass="29393">VGLFAPIFIAGKLVDGAYPALAIVVMRYVGGFLTLWAFILLSRTPLEALKSPKPSRHFVRACLGIGGGVFVIHATTVMPVANATAIGLTEGIMIIALAGLLLKETITARHWLAGFIGMVGAGLVVWQSIDPSATGFGSWEGIAAAFAGALFMTLEALLIKYLSSREDPLRMLLYVNGFGAIISITLCMVLFGWQILADPILLMFLSLGPLAIIAQYFNIRAFMLVNASTLAPIMYSWIIFAALLGYFLFAEVPTFIAFVGSGLIVAGGVVTSKVRS</sequence>
<evidence type="ECO:0000256" key="1">
    <source>
        <dbReference type="ARBA" id="ARBA00004141"/>
    </source>
</evidence>
<dbReference type="InterPro" id="IPR000620">
    <property type="entry name" value="EamA_dom"/>
</dbReference>
<feature type="non-terminal residue" evidence="7">
    <location>
        <position position="1"/>
    </location>
</feature>
<evidence type="ECO:0000259" key="6">
    <source>
        <dbReference type="Pfam" id="PF00892"/>
    </source>
</evidence>
<feature type="transmembrane region" description="Helical" evidence="5">
    <location>
        <begin position="171"/>
        <end position="193"/>
    </location>
</feature>
<keyword evidence="3 5" id="KW-1133">Transmembrane helix</keyword>
<gene>
    <name evidence="7" type="ORF">MNBD_ALPHA08-1923</name>
</gene>
<evidence type="ECO:0000256" key="5">
    <source>
        <dbReference type="SAM" id="Phobius"/>
    </source>
</evidence>
<dbReference type="AlphaFoldDB" id="A0A3B0RCU9"/>
<proteinExistence type="predicted"/>
<feature type="transmembrane region" description="Helical" evidence="5">
    <location>
        <begin position="199"/>
        <end position="217"/>
    </location>
</feature>
<dbReference type="Pfam" id="PF00892">
    <property type="entry name" value="EamA"/>
    <property type="match status" value="2"/>
</dbReference>